<keyword evidence="3" id="KW-1185">Reference proteome</keyword>
<evidence type="ECO:0000313" key="3">
    <source>
        <dbReference type="Proteomes" id="UP000316079"/>
    </source>
</evidence>
<dbReference type="OrthoDB" id="10065749at2759"/>
<dbReference type="Pfam" id="PF16044">
    <property type="entry name" value="DUF4796_C"/>
    <property type="match status" value="1"/>
</dbReference>
<dbReference type="EMBL" id="SRMA01026312">
    <property type="protein sequence ID" value="TRY85116.1"/>
    <property type="molecule type" value="Genomic_DNA"/>
</dbReference>
<dbReference type="AlphaFoldDB" id="A0A553Q5B2"/>
<gene>
    <name evidence="2" type="ORF">DNTS_023053</name>
</gene>
<name>A0A553Q5B2_9TELE</name>
<reference evidence="2 3" key="1">
    <citation type="journal article" date="2019" name="Sci. Data">
        <title>Hybrid genome assembly and annotation of Danionella translucida.</title>
        <authorList>
            <person name="Kadobianskyi M."/>
            <person name="Schulze L."/>
            <person name="Schuelke M."/>
            <person name="Judkewitz B."/>
        </authorList>
    </citation>
    <scope>NUCLEOTIDE SEQUENCE [LARGE SCALE GENOMIC DNA]</scope>
    <source>
        <strain evidence="2 3">Bolton</strain>
    </source>
</reference>
<dbReference type="InterPro" id="IPR032016">
    <property type="entry name" value="MKRN2OS-like"/>
</dbReference>
<evidence type="ECO:0000259" key="1">
    <source>
        <dbReference type="Pfam" id="PF16044"/>
    </source>
</evidence>
<evidence type="ECO:0000313" key="2">
    <source>
        <dbReference type="EMBL" id="TRY85116.1"/>
    </source>
</evidence>
<dbReference type="Proteomes" id="UP000316079">
    <property type="component" value="Unassembled WGS sequence"/>
</dbReference>
<dbReference type="PANTHER" id="PTHR33963:SF2">
    <property type="entry name" value="MKRN2 OPPOSITE STRAND PROTEIN"/>
    <property type="match status" value="1"/>
</dbReference>
<dbReference type="InterPro" id="IPR053921">
    <property type="entry name" value="MKRN2OS-like_C"/>
</dbReference>
<sequence>MEETLVKYKHCGQKIYVFSDRVRVCPICRHTVSFGLLDAPVVVPAPFTNGHRVACAFTIGSALGPAHLGEWSDSELHVGISNSAGLVFSYTLAGVRQDATGWERSVCIQLVPPCRPALEESWDAEIQRFSLRPEWSSERFEEQREFGSCCYGFALSFINHIRSLDNKAGLSRDEFTRRLVSPHMSSVSRYIQVHRAVSQQGFFIHPSEEQQELGIHPP</sequence>
<protein>
    <recommendedName>
        <fullName evidence="1">MKRN2 opposite strand protein-like C-terminal domain-containing protein</fullName>
    </recommendedName>
</protein>
<comment type="caution">
    <text evidence="2">The sequence shown here is derived from an EMBL/GenBank/DDBJ whole genome shotgun (WGS) entry which is preliminary data.</text>
</comment>
<dbReference type="PANTHER" id="PTHR33963">
    <property type="entry name" value="MKRN2 OPPOSITE STRAND PROTEIN"/>
    <property type="match status" value="1"/>
</dbReference>
<organism evidence="2 3">
    <name type="scientific">Danionella cerebrum</name>
    <dbReference type="NCBI Taxonomy" id="2873325"/>
    <lineage>
        <taxon>Eukaryota</taxon>
        <taxon>Metazoa</taxon>
        <taxon>Chordata</taxon>
        <taxon>Craniata</taxon>
        <taxon>Vertebrata</taxon>
        <taxon>Euteleostomi</taxon>
        <taxon>Actinopterygii</taxon>
        <taxon>Neopterygii</taxon>
        <taxon>Teleostei</taxon>
        <taxon>Ostariophysi</taxon>
        <taxon>Cypriniformes</taxon>
        <taxon>Danionidae</taxon>
        <taxon>Danioninae</taxon>
        <taxon>Danionella</taxon>
    </lineage>
</organism>
<proteinExistence type="predicted"/>
<accession>A0A553Q5B2</accession>
<feature type="domain" description="MKRN2 opposite strand protein-like C-terminal" evidence="1">
    <location>
        <begin position="40"/>
        <end position="197"/>
    </location>
</feature>